<dbReference type="AlphaFoldDB" id="A0AA37BSI8"/>
<keyword evidence="3" id="KW-1185">Reference proteome</keyword>
<dbReference type="Pfam" id="PF01844">
    <property type="entry name" value="HNH"/>
    <property type="match status" value="1"/>
</dbReference>
<dbReference type="InterPro" id="IPR002711">
    <property type="entry name" value="HNH"/>
</dbReference>
<gene>
    <name evidence="2" type="ORF">GCM10007108_16370</name>
</gene>
<dbReference type="GO" id="GO:0004519">
    <property type="term" value="F:endonuclease activity"/>
    <property type="evidence" value="ECO:0007669"/>
    <property type="project" value="InterPro"/>
</dbReference>
<accession>A0AA37BSI8</accession>
<dbReference type="Proteomes" id="UP000632195">
    <property type="component" value="Unassembled WGS sequence"/>
</dbReference>
<evidence type="ECO:0000313" key="2">
    <source>
        <dbReference type="EMBL" id="GGM78912.1"/>
    </source>
</evidence>
<evidence type="ECO:0000259" key="1">
    <source>
        <dbReference type="SMART" id="SM00507"/>
    </source>
</evidence>
<dbReference type="GO" id="GO:0003676">
    <property type="term" value="F:nucleic acid binding"/>
    <property type="evidence" value="ECO:0007669"/>
    <property type="project" value="InterPro"/>
</dbReference>
<dbReference type="EMBL" id="BMNY01000003">
    <property type="protein sequence ID" value="GGM78912.1"/>
    <property type="molecule type" value="Genomic_DNA"/>
</dbReference>
<evidence type="ECO:0000313" key="3">
    <source>
        <dbReference type="Proteomes" id="UP000632195"/>
    </source>
</evidence>
<protein>
    <recommendedName>
        <fullName evidence="1">HNH nuclease domain-containing protein</fullName>
    </recommendedName>
</protein>
<reference evidence="2" key="1">
    <citation type="journal article" date="2014" name="Int. J. Syst. Evol. Microbiol.">
        <title>Complete genome sequence of Corynebacterium casei LMG S-19264T (=DSM 44701T), isolated from a smear-ripened cheese.</title>
        <authorList>
            <consortium name="US DOE Joint Genome Institute (JGI-PGF)"/>
            <person name="Walter F."/>
            <person name="Albersmeier A."/>
            <person name="Kalinowski J."/>
            <person name="Ruckert C."/>
        </authorList>
    </citation>
    <scope>NUCLEOTIDE SEQUENCE</scope>
    <source>
        <strain evidence="2">JCM 13583</strain>
    </source>
</reference>
<organism evidence="2 3">
    <name type="scientific">Thermogymnomonas acidicola</name>
    <dbReference type="NCBI Taxonomy" id="399579"/>
    <lineage>
        <taxon>Archaea</taxon>
        <taxon>Methanobacteriati</taxon>
        <taxon>Thermoplasmatota</taxon>
        <taxon>Thermoplasmata</taxon>
        <taxon>Thermoplasmatales</taxon>
        <taxon>Thermogymnomonas</taxon>
    </lineage>
</organism>
<name>A0AA37BSI8_9ARCH</name>
<dbReference type="CDD" id="cd00085">
    <property type="entry name" value="HNHc"/>
    <property type="match status" value="1"/>
</dbReference>
<feature type="domain" description="HNH nuclease" evidence="1">
    <location>
        <begin position="72"/>
        <end position="137"/>
    </location>
</feature>
<dbReference type="Gene3D" id="1.10.30.50">
    <property type="match status" value="1"/>
</dbReference>
<sequence>MLYLDLSGTGVRLMEARGGSFVPRAMVQGGLKDIPRLDADTLIMAARLSGFTQVEDFSPEGDRTPTNVPWARVYRAVLLRDSFSCRLCGTSTVTRLPSRAGYNRVHLNIQVHHIVPRKDGGSDSFRNLVTLCEECHRKTFSQGYAGLPVENTLYYFEEKHMVVLPHFIDAPGAQNCRLRGLQRAFDDITGEYRVVQNLGSFIEARCVEADRRKYAEIVRDVASKYGDIDYVTLRVQIGRNRVPARVFTDPGGDYII</sequence>
<reference evidence="2" key="2">
    <citation type="submission" date="2022-09" db="EMBL/GenBank/DDBJ databases">
        <authorList>
            <person name="Sun Q."/>
            <person name="Ohkuma M."/>
        </authorList>
    </citation>
    <scope>NUCLEOTIDE SEQUENCE</scope>
    <source>
        <strain evidence="2">JCM 13583</strain>
    </source>
</reference>
<dbReference type="InterPro" id="IPR003615">
    <property type="entry name" value="HNH_nuc"/>
</dbReference>
<proteinExistence type="predicted"/>
<comment type="caution">
    <text evidence="2">The sequence shown here is derived from an EMBL/GenBank/DDBJ whole genome shotgun (WGS) entry which is preliminary data.</text>
</comment>
<dbReference type="GO" id="GO:0008270">
    <property type="term" value="F:zinc ion binding"/>
    <property type="evidence" value="ECO:0007669"/>
    <property type="project" value="InterPro"/>
</dbReference>
<dbReference type="SMART" id="SM00507">
    <property type="entry name" value="HNHc"/>
    <property type="match status" value="1"/>
</dbReference>